<evidence type="ECO:0000259" key="2">
    <source>
        <dbReference type="Pfam" id="PF18319"/>
    </source>
</evidence>
<evidence type="ECO:0000313" key="3">
    <source>
        <dbReference type="EMBL" id="QLL58771.1"/>
    </source>
</evidence>
<dbReference type="GeneID" id="78402193"/>
<keyword evidence="1" id="KW-0472">Membrane</keyword>
<dbReference type="Pfam" id="PF18319">
    <property type="entry name" value="Zn_ribbon_PriA"/>
    <property type="match status" value="1"/>
</dbReference>
<dbReference type="KEGG" id="efal:FH779_12005"/>
<dbReference type="Gene3D" id="2.20.28.30">
    <property type="entry name" value="RNA polymerase ii, chain L"/>
    <property type="match status" value="1"/>
</dbReference>
<protein>
    <recommendedName>
        <fullName evidence="2">PriA DNA helicase Cys-rich region (CRR) domain-containing protein</fullName>
    </recommendedName>
</protein>
<keyword evidence="4" id="KW-1185">Reference proteome</keyword>
<keyword evidence="1" id="KW-1133">Transmembrane helix</keyword>
<dbReference type="InterPro" id="IPR040498">
    <property type="entry name" value="PriA_CRR"/>
</dbReference>
<sequence length="360" mass="41680">MATEEIYKANNTASTSCKSCGAPMVYKAGTNLLVCTYCNSTQEIKQENFILNEIDFESFIKTYEKEEFNKTKVITCNNCKATPTVDENLRSMMCPYCGSPLVEENIHEERYIKPSYVLPFQVDKIKINDILKNWVNGFWFAPDNLKKAILSADNINGIYVPFWTFDTETFTDYKGERGDAYYETVGPGKNRRQIRRVDWSYKAGSVNNFYDDVLVCGTKSLNPTILSNVQRGWNPKAVVKIDQNYLEGYITEKYQVDLKDSYARAKNIFIQYERESVKRDIGGDEQRINDMFTKFDKIKFKHILLPIYVSSFLYNNKNYIFYINGMTGQIAGDRPYSTIKIVFTVIAVIIVLLILIMMFR</sequence>
<evidence type="ECO:0000313" key="4">
    <source>
        <dbReference type="Proteomes" id="UP000510643"/>
    </source>
</evidence>
<organism evidence="3 4">
    <name type="scientific">Empedobacter falsenii</name>
    <dbReference type="NCBI Taxonomy" id="343874"/>
    <lineage>
        <taxon>Bacteria</taxon>
        <taxon>Pseudomonadati</taxon>
        <taxon>Bacteroidota</taxon>
        <taxon>Flavobacteriia</taxon>
        <taxon>Flavobacteriales</taxon>
        <taxon>Weeksellaceae</taxon>
        <taxon>Empedobacter</taxon>
    </lineage>
</organism>
<proteinExistence type="predicted"/>
<dbReference type="AlphaFoldDB" id="A0A7H9DVP1"/>
<feature type="transmembrane region" description="Helical" evidence="1">
    <location>
        <begin position="341"/>
        <end position="359"/>
    </location>
</feature>
<evidence type="ECO:0000256" key="1">
    <source>
        <dbReference type="SAM" id="Phobius"/>
    </source>
</evidence>
<reference evidence="3 4" key="1">
    <citation type="submission" date="2019-06" db="EMBL/GenBank/DDBJ databases">
        <title>Emergence of pandrug resistant Empedobacter falsenii in China.</title>
        <authorList>
            <person name="Dong N."/>
            <person name="Chen S."/>
            <person name="Zhang R."/>
        </authorList>
    </citation>
    <scope>NUCLEOTIDE SEQUENCE [LARGE SCALE GENOMIC DNA]</scope>
    <source>
        <strain evidence="3 4">1681-1</strain>
    </source>
</reference>
<feature type="domain" description="PriA DNA helicase Cys-rich region (CRR)" evidence="2">
    <location>
        <begin position="17"/>
        <end position="42"/>
    </location>
</feature>
<dbReference type="RefSeq" id="WP_180904873.1">
    <property type="nucleotide sequence ID" value="NZ_CP040908.1"/>
</dbReference>
<keyword evidence="1" id="KW-0812">Transmembrane</keyword>
<dbReference type="Proteomes" id="UP000510643">
    <property type="component" value="Chromosome"/>
</dbReference>
<name>A0A7H9DVP1_9FLAO</name>
<accession>A0A7H9DVP1</accession>
<gene>
    <name evidence="3" type="ORF">FH779_12005</name>
</gene>
<dbReference type="EMBL" id="CP040908">
    <property type="protein sequence ID" value="QLL58771.1"/>
    <property type="molecule type" value="Genomic_DNA"/>
</dbReference>